<protein>
    <submittedName>
        <fullName evidence="2">Uncharacterized protein</fullName>
    </submittedName>
</protein>
<organism evidence="2 3">
    <name type="scientific">Roseomonas populi</name>
    <dbReference type="NCBI Taxonomy" id="3121582"/>
    <lineage>
        <taxon>Bacteria</taxon>
        <taxon>Pseudomonadati</taxon>
        <taxon>Pseudomonadota</taxon>
        <taxon>Alphaproteobacteria</taxon>
        <taxon>Acetobacterales</taxon>
        <taxon>Roseomonadaceae</taxon>
        <taxon>Roseomonas</taxon>
    </lineage>
</organism>
<evidence type="ECO:0000256" key="1">
    <source>
        <dbReference type="SAM" id="Phobius"/>
    </source>
</evidence>
<evidence type="ECO:0000313" key="3">
    <source>
        <dbReference type="Proteomes" id="UP001524642"/>
    </source>
</evidence>
<feature type="transmembrane region" description="Helical" evidence="1">
    <location>
        <begin position="89"/>
        <end position="106"/>
    </location>
</feature>
<keyword evidence="3" id="KW-1185">Reference proteome</keyword>
<accession>A0ABT1X0X1</accession>
<comment type="caution">
    <text evidence="2">The sequence shown here is derived from an EMBL/GenBank/DDBJ whole genome shotgun (WGS) entry which is preliminary data.</text>
</comment>
<keyword evidence="1" id="KW-0812">Transmembrane</keyword>
<name>A0ABT1X0X1_9PROT</name>
<reference evidence="2 3" key="1">
    <citation type="submission" date="2022-06" db="EMBL/GenBank/DDBJ databases">
        <title>Roseomonas CN29.</title>
        <authorList>
            <person name="Cheng Y."/>
            <person name="He X."/>
        </authorList>
    </citation>
    <scope>NUCLEOTIDE SEQUENCE [LARGE SCALE GENOMIC DNA]</scope>
    <source>
        <strain evidence="2 3">CN29</strain>
    </source>
</reference>
<dbReference type="RefSeq" id="WP_257714489.1">
    <property type="nucleotide sequence ID" value="NZ_JANJOU010000001.1"/>
</dbReference>
<proteinExistence type="predicted"/>
<keyword evidence="1" id="KW-0472">Membrane</keyword>
<gene>
    <name evidence="2" type="ORF">NRP21_02030</name>
</gene>
<feature type="transmembrane region" description="Helical" evidence="1">
    <location>
        <begin position="20"/>
        <end position="38"/>
    </location>
</feature>
<sequence length="109" mass="11704">MPDPAPPEDLKVARQILPSAGTMIGICTTLVGLVKLLESQVGGDSRADEVGGLVSVIFLASVILSYSAIRLVQMRPRLSHWLERMADLLFVLGLLGIAGLTLLFAYDQL</sequence>
<dbReference type="EMBL" id="JANJOU010000001">
    <property type="protein sequence ID" value="MCR0980822.1"/>
    <property type="molecule type" value="Genomic_DNA"/>
</dbReference>
<feature type="transmembrane region" description="Helical" evidence="1">
    <location>
        <begin position="50"/>
        <end position="69"/>
    </location>
</feature>
<dbReference type="Proteomes" id="UP001524642">
    <property type="component" value="Unassembled WGS sequence"/>
</dbReference>
<evidence type="ECO:0000313" key="2">
    <source>
        <dbReference type="EMBL" id="MCR0980822.1"/>
    </source>
</evidence>
<keyword evidence="1" id="KW-1133">Transmembrane helix</keyword>